<evidence type="ECO:0000313" key="2">
    <source>
        <dbReference type="Proteomes" id="UP000828048"/>
    </source>
</evidence>
<evidence type="ECO:0000313" key="1">
    <source>
        <dbReference type="EMBL" id="KAH7843371.1"/>
    </source>
</evidence>
<keyword evidence="2" id="KW-1185">Reference proteome</keyword>
<proteinExistence type="predicted"/>
<name>A0ACB7XQX8_9ERIC</name>
<sequence length="337" mass="36686">MGSFPNPKWLFLFLLHAFLLSSTAESSSLLLRNGNGLITATCKRTSNFNLCIKTLESDPRSFNADVKGLAKISLEISLTKANQTLNLVGDLFKNAEGMLFRILGTCIEEYNKAVSNYLPGALSALQSNKYGASKSGADNAAADAQVCEQQISGRQSPVEGPTSSHSFPAGFTIHGIQGYQEAKNYNQGDSFIRKTCNKTNNYNLCVSTLESDPNSKNVDLRGMVRITLIALSTKANESAHGFGGRVDVPSHKLYPKVCYGELYRLAFRNIPNARRALESSDFGEMERNLQNVTTIAKACNGGLVKSPPLRYKEECLVLTQKVIDLSLLALSLLSLLG</sequence>
<gene>
    <name evidence="1" type="ORF">Vadar_015832</name>
</gene>
<accession>A0ACB7XQX8</accession>
<protein>
    <submittedName>
        <fullName evidence="1">Uncharacterized protein</fullName>
    </submittedName>
</protein>
<dbReference type="EMBL" id="CM037151">
    <property type="protein sequence ID" value="KAH7843371.1"/>
    <property type="molecule type" value="Genomic_DNA"/>
</dbReference>
<organism evidence="1 2">
    <name type="scientific">Vaccinium darrowii</name>
    <dbReference type="NCBI Taxonomy" id="229202"/>
    <lineage>
        <taxon>Eukaryota</taxon>
        <taxon>Viridiplantae</taxon>
        <taxon>Streptophyta</taxon>
        <taxon>Embryophyta</taxon>
        <taxon>Tracheophyta</taxon>
        <taxon>Spermatophyta</taxon>
        <taxon>Magnoliopsida</taxon>
        <taxon>eudicotyledons</taxon>
        <taxon>Gunneridae</taxon>
        <taxon>Pentapetalae</taxon>
        <taxon>asterids</taxon>
        <taxon>Ericales</taxon>
        <taxon>Ericaceae</taxon>
        <taxon>Vaccinioideae</taxon>
        <taxon>Vaccinieae</taxon>
        <taxon>Vaccinium</taxon>
    </lineage>
</organism>
<reference evidence="1 2" key="1">
    <citation type="journal article" date="2021" name="Hortic Res">
        <title>High-quality reference genome and annotation aids understanding of berry development for evergreen blueberry (Vaccinium darrowii).</title>
        <authorList>
            <person name="Yu J."/>
            <person name="Hulse-Kemp A.M."/>
            <person name="Babiker E."/>
            <person name="Staton M."/>
        </authorList>
    </citation>
    <scope>NUCLEOTIDE SEQUENCE [LARGE SCALE GENOMIC DNA]</scope>
    <source>
        <strain evidence="2">cv. NJ 8807/NJ 8810</strain>
        <tissue evidence="1">Young leaf</tissue>
    </source>
</reference>
<dbReference type="Proteomes" id="UP000828048">
    <property type="component" value="Chromosome 1"/>
</dbReference>
<comment type="caution">
    <text evidence="1">The sequence shown here is derived from an EMBL/GenBank/DDBJ whole genome shotgun (WGS) entry which is preliminary data.</text>
</comment>